<feature type="transmembrane region" description="Helical" evidence="1">
    <location>
        <begin position="123"/>
        <end position="144"/>
    </location>
</feature>
<reference evidence="2 3" key="1">
    <citation type="journal article" date="1992" name="Lakartidningen">
        <title>[Penicillin V and not amoxicillin is the first choice preparation in acute otitis].</title>
        <authorList>
            <person name="Kamme C."/>
            <person name="Lundgren K."/>
            <person name="Prellner K."/>
        </authorList>
    </citation>
    <scope>NUCLEOTIDE SEQUENCE [LARGE SCALE GENOMIC DNA]</scope>
    <source>
        <strain evidence="2 3">513A</strain>
    </source>
</reference>
<proteinExistence type="predicted"/>
<dbReference type="Proteomes" id="UP000324638">
    <property type="component" value="Unassembled WGS sequence"/>
</dbReference>
<protein>
    <recommendedName>
        <fullName evidence="4">Glycosyltransferase RgtA/B/C/D-like domain-containing protein</fullName>
    </recommendedName>
</protein>
<organism evidence="2 3">
    <name type="scientific">Brachyspira aalborgi</name>
    <dbReference type="NCBI Taxonomy" id="29522"/>
    <lineage>
        <taxon>Bacteria</taxon>
        <taxon>Pseudomonadati</taxon>
        <taxon>Spirochaetota</taxon>
        <taxon>Spirochaetia</taxon>
        <taxon>Brachyspirales</taxon>
        <taxon>Brachyspiraceae</taxon>
        <taxon>Brachyspira</taxon>
    </lineage>
</organism>
<feature type="transmembrane region" description="Helical" evidence="1">
    <location>
        <begin position="490"/>
        <end position="509"/>
    </location>
</feature>
<feature type="transmembrane region" description="Helical" evidence="1">
    <location>
        <begin position="209"/>
        <end position="238"/>
    </location>
</feature>
<evidence type="ECO:0008006" key="4">
    <source>
        <dbReference type="Google" id="ProtNLM"/>
    </source>
</evidence>
<gene>
    <name evidence="2" type="ORF">EPJ79_09610</name>
</gene>
<keyword evidence="1" id="KW-0812">Transmembrane</keyword>
<dbReference type="RefSeq" id="WP_147739332.1">
    <property type="nucleotide sequence ID" value="NZ_SAXU01000001.1"/>
</dbReference>
<name>A0A5C8D7E7_9SPIR</name>
<feature type="transmembrane region" description="Helical" evidence="1">
    <location>
        <begin position="406"/>
        <end position="428"/>
    </location>
</feature>
<comment type="caution">
    <text evidence="2">The sequence shown here is derived from an EMBL/GenBank/DDBJ whole genome shotgun (WGS) entry which is preliminary data.</text>
</comment>
<dbReference type="AlphaFoldDB" id="A0A5C8D7E7"/>
<feature type="transmembrane region" description="Helical" evidence="1">
    <location>
        <begin position="515"/>
        <end position="535"/>
    </location>
</feature>
<feature type="transmembrane region" description="Helical" evidence="1">
    <location>
        <begin position="448"/>
        <end position="474"/>
    </location>
</feature>
<feature type="transmembrane region" description="Helical" evidence="1">
    <location>
        <begin position="269"/>
        <end position="291"/>
    </location>
</feature>
<evidence type="ECO:0000313" key="3">
    <source>
        <dbReference type="Proteomes" id="UP000324638"/>
    </source>
</evidence>
<feature type="transmembrane region" description="Helical" evidence="1">
    <location>
        <begin position="156"/>
        <end position="177"/>
    </location>
</feature>
<dbReference type="EMBL" id="SAXU01000001">
    <property type="protein sequence ID" value="TXJ21359.1"/>
    <property type="molecule type" value="Genomic_DNA"/>
</dbReference>
<feature type="transmembrane region" description="Helical" evidence="1">
    <location>
        <begin position="374"/>
        <end position="394"/>
    </location>
</feature>
<accession>A0A5C8D7E7</accession>
<sequence>MLANNKIFRLLLILICVFAISARIYWASQQNELDQDEYYTILAANNKTNILGNNFKDFISDFSNISGKELYKIIFFGDKSIKDCLDDIVALYKNSKDPYISNLYYSLFRLSFIGREVIDKKNIIITGTVLNCLLFIISFIFIYKLLKYVFEDNREIILGSIFCISLMPSSITFAMFLRAYQIQETFFIIITYIVLSTISENKYSIKNFILTTIIAGICYITQFSSLLFVLILSTMLFYNFLISNKEKFHLNNLLNFSISNKIKNILIKVWFALIIIFVVSISILFILGIQYRKSDLNIINENNFGDYKHIYARINFKNQLFRANDLYQIKNVNINGDKVLDYNFHSLGYVNLKVKNDALNNFSVSYNLKINNKIYELPIILCILIFLILFYKIGSNNLEIKNYKIILYYAGIFLLALFISQLLCSNFFNSMFNANSRAGRSLNYNSDVIGYINRISFNGLFIFFIISSLLYLYFKRNDLNIIIDKKKFNILLFVSILGSFFAFFGNMLAPFRYARYSAVSYILIFLFVPLFLSIIENKKIRIFILAILCIIYLYNITNPKRFDFFEVNNTEKYFDENLNVYLYKEIFYAYNLYYLNQNLNYTIIDNQNSFENKLEIDNYDKFYLIYPFYSDEYSNYKEEINSILSNKYNILDINEMNGNIILKIEKIK</sequence>
<feature type="transmembrane region" description="Helical" evidence="1">
    <location>
        <begin position="6"/>
        <end position="26"/>
    </location>
</feature>
<keyword evidence="1" id="KW-0472">Membrane</keyword>
<evidence type="ECO:0000256" key="1">
    <source>
        <dbReference type="SAM" id="Phobius"/>
    </source>
</evidence>
<keyword evidence="1" id="KW-1133">Transmembrane helix</keyword>
<feature type="transmembrane region" description="Helical" evidence="1">
    <location>
        <begin position="540"/>
        <end position="557"/>
    </location>
</feature>
<evidence type="ECO:0000313" key="2">
    <source>
        <dbReference type="EMBL" id="TXJ21359.1"/>
    </source>
</evidence>